<dbReference type="InterPro" id="IPR011055">
    <property type="entry name" value="Dup_hybrid_motif"/>
</dbReference>
<feature type="non-terminal residue" evidence="3">
    <location>
        <position position="1"/>
    </location>
</feature>
<dbReference type="PANTHER" id="PTHR21666:SF289">
    <property type="entry name" value="L-ALA--D-GLU ENDOPEPTIDASE"/>
    <property type="match status" value="1"/>
</dbReference>
<keyword evidence="1" id="KW-0732">Signal</keyword>
<dbReference type="EMBL" id="BARV01007274">
    <property type="protein sequence ID" value="GAI05670.1"/>
    <property type="molecule type" value="Genomic_DNA"/>
</dbReference>
<sequence>GTQKNPVLKTITENSGIDIKAEKGTPVKAILDGVVTTITYIRGFGNTIIIDHGSGFYTVYTHVENVHIYEKQYISTGTIIATVGESGTLSGSILHFEIWKNKIKLNPENWLAKRT</sequence>
<name>X1LTD7_9ZZZZ</name>
<dbReference type="PANTHER" id="PTHR21666">
    <property type="entry name" value="PEPTIDASE-RELATED"/>
    <property type="match status" value="1"/>
</dbReference>
<dbReference type="InterPro" id="IPR016047">
    <property type="entry name" value="M23ase_b-sheet_dom"/>
</dbReference>
<reference evidence="3" key="1">
    <citation type="journal article" date="2014" name="Front. Microbiol.">
        <title>High frequency of phylogenetically diverse reductive dehalogenase-homologous genes in deep subseafloor sedimentary metagenomes.</title>
        <authorList>
            <person name="Kawai M."/>
            <person name="Futagami T."/>
            <person name="Toyoda A."/>
            <person name="Takaki Y."/>
            <person name="Nishi S."/>
            <person name="Hori S."/>
            <person name="Arai W."/>
            <person name="Tsubouchi T."/>
            <person name="Morono Y."/>
            <person name="Uchiyama I."/>
            <person name="Ito T."/>
            <person name="Fujiyama A."/>
            <person name="Inagaki F."/>
            <person name="Takami H."/>
        </authorList>
    </citation>
    <scope>NUCLEOTIDE SEQUENCE</scope>
    <source>
        <strain evidence="3">Expedition CK06-06</strain>
    </source>
</reference>
<dbReference type="SUPFAM" id="SSF51261">
    <property type="entry name" value="Duplicated hybrid motif"/>
    <property type="match status" value="1"/>
</dbReference>
<dbReference type="Pfam" id="PF01551">
    <property type="entry name" value="Peptidase_M23"/>
    <property type="match status" value="1"/>
</dbReference>
<dbReference type="InterPro" id="IPR050570">
    <property type="entry name" value="Cell_wall_metabolism_enzyme"/>
</dbReference>
<evidence type="ECO:0000259" key="2">
    <source>
        <dbReference type="Pfam" id="PF01551"/>
    </source>
</evidence>
<comment type="caution">
    <text evidence="3">The sequence shown here is derived from an EMBL/GenBank/DDBJ whole genome shotgun (WGS) entry which is preliminary data.</text>
</comment>
<dbReference type="AlphaFoldDB" id="X1LTD7"/>
<organism evidence="3">
    <name type="scientific">marine sediment metagenome</name>
    <dbReference type="NCBI Taxonomy" id="412755"/>
    <lineage>
        <taxon>unclassified sequences</taxon>
        <taxon>metagenomes</taxon>
        <taxon>ecological metagenomes</taxon>
    </lineage>
</organism>
<proteinExistence type="predicted"/>
<dbReference type="CDD" id="cd12797">
    <property type="entry name" value="M23_peptidase"/>
    <property type="match status" value="1"/>
</dbReference>
<evidence type="ECO:0000313" key="3">
    <source>
        <dbReference type="EMBL" id="GAI05670.1"/>
    </source>
</evidence>
<protein>
    <recommendedName>
        <fullName evidence="2">M23ase beta-sheet core domain-containing protein</fullName>
    </recommendedName>
</protein>
<accession>X1LTD7</accession>
<dbReference type="Gene3D" id="2.70.70.10">
    <property type="entry name" value="Glucose Permease (Domain IIA)"/>
    <property type="match status" value="1"/>
</dbReference>
<dbReference type="GO" id="GO:0004222">
    <property type="term" value="F:metalloendopeptidase activity"/>
    <property type="evidence" value="ECO:0007669"/>
    <property type="project" value="TreeGrafter"/>
</dbReference>
<feature type="domain" description="M23ase beta-sheet core" evidence="2">
    <location>
        <begin position="14"/>
        <end position="107"/>
    </location>
</feature>
<gene>
    <name evidence="3" type="ORF">S06H3_14840</name>
</gene>
<evidence type="ECO:0000256" key="1">
    <source>
        <dbReference type="ARBA" id="ARBA00022729"/>
    </source>
</evidence>